<sequence length="246" mass="26489">MTEPHIPAQRQPASTVEVDGPPPGLWDRMRADPQYAPEQLALEAVERIGPEAQAWAVKMRERRPDAHPAAFASEVIVRFTRHARLSGAISGVAGLPGAVLDMGVLVWTQCRMVLYIAAVYGIDPTHPDRATDLLVLQRVHKATEAARLALGVATGRERLGDAVGTFSRSATGKASKSRAFGALAMKLAQMAGMRAVKRVLAKVLPFASVIFGSWANSSATKELARRTTAYYEGISPLIKRPGQVTT</sequence>
<dbReference type="EMBL" id="JACHMN010000003">
    <property type="protein sequence ID" value="MBB5873385.1"/>
    <property type="molecule type" value="Genomic_DNA"/>
</dbReference>
<proteinExistence type="predicted"/>
<organism evidence="2 3">
    <name type="scientific">Allocatelliglobosispora scoriae</name>
    <dbReference type="NCBI Taxonomy" id="643052"/>
    <lineage>
        <taxon>Bacteria</taxon>
        <taxon>Bacillati</taxon>
        <taxon>Actinomycetota</taxon>
        <taxon>Actinomycetes</taxon>
        <taxon>Micromonosporales</taxon>
        <taxon>Micromonosporaceae</taxon>
        <taxon>Allocatelliglobosispora</taxon>
    </lineage>
</organism>
<feature type="region of interest" description="Disordered" evidence="1">
    <location>
        <begin position="1"/>
        <end position="23"/>
    </location>
</feature>
<comment type="caution">
    <text evidence="2">The sequence shown here is derived from an EMBL/GenBank/DDBJ whole genome shotgun (WGS) entry which is preliminary data.</text>
</comment>
<dbReference type="Proteomes" id="UP000587527">
    <property type="component" value="Unassembled WGS sequence"/>
</dbReference>
<accession>A0A841C0D1</accession>
<reference evidence="2 3" key="1">
    <citation type="submission" date="2020-08" db="EMBL/GenBank/DDBJ databases">
        <title>Sequencing the genomes of 1000 actinobacteria strains.</title>
        <authorList>
            <person name="Klenk H.-P."/>
        </authorList>
    </citation>
    <scope>NUCLEOTIDE SEQUENCE [LARGE SCALE GENOMIC DNA]</scope>
    <source>
        <strain evidence="2 3">DSM 45362</strain>
    </source>
</reference>
<evidence type="ECO:0000256" key="1">
    <source>
        <dbReference type="SAM" id="MobiDB-lite"/>
    </source>
</evidence>
<dbReference type="AlphaFoldDB" id="A0A841C0D1"/>
<evidence type="ECO:0000313" key="3">
    <source>
        <dbReference type="Proteomes" id="UP000587527"/>
    </source>
</evidence>
<dbReference type="Pfam" id="PF12787">
    <property type="entry name" value="EcsC"/>
    <property type="match status" value="1"/>
</dbReference>
<gene>
    <name evidence="2" type="ORF">F4553_006819</name>
</gene>
<dbReference type="InterPro" id="IPR024787">
    <property type="entry name" value="EcsC"/>
</dbReference>
<keyword evidence="3" id="KW-1185">Reference proteome</keyword>
<name>A0A841C0D1_9ACTN</name>
<protein>
    <submittedName>
        <fullName evidence="2">Uncharacterized protein (DUF697 family)</fullName>
    </submittedName>
</protein>
<evidence type="ECO:0000313" key="2">
    <source>
        <dbReference type="EMBL" id="MBB5873385.1"/>
    </source>
</evidence>
<dbReference type="RefSeq" id="WP_184844518.1">
    <property type="nucleotide sequence ID" value="NZ_JACHMN010000003.1"/>
</dbReference>